<gene>
    <name evidence="5" type="ORF">AV942_13855</name>
</gene>
<dbReference type="RefSeq" id="WP_015067645.1">
    <property type="nucleotide sequence ID" value="NZ_CP013928.1"/>
</dbReference>
<dbReference type="PROSITE" id="PS50005">
    <property type="entry name" value="TPR"/>
    <property type="match status" value="2"/>
</dbReference>
<dbReference type="SMART" id="SM00028">
    <property type="entry name" value="TPR"/>
    <property type="match status" value="7"/>
</dbReference>
<organism evidence="5 6">
    <name type="scientific">Alteromonas mediterranea</name>
    <dbReference type="NCBI Taxonomy" id="314275"/>
    <lineage>
        <taxon>Bacteria</taxon>
        <taxon>Pseudomonadati</taxon>
        <taxon>Pseudomonadota</taxon>
        <taxon>Gammaproteobacteria</taxon>
        <taxon>Alteromonadales</taxon>
        <taxon>Alteromonadaceae</taxon>
        <taxon>Alteromonas/Salinimonas group</taxon>
        <taxon>Alteromonas</taxon>
    </lineage>
</organism>
<dbReference type="PANTHER" id="PTHR44943">
    <property type="entry name" value="CELLULOSE SYNTHASE OPERON PROTEIN C"/>
    <property type="match status" value="1"/>
</dbReference>
<feature type="signal peptide" evidence="4">
    <location>
        <begin position="1"/>
        <end position="24"/>
    </location>
</feature>
<evidence type="ECO:0000313" key="5">
    <source>
        <dbReference type="EMBL" id="AMJ79299.1"/>
    </source>
</evidence>
<evidence type="ECO:0000256" key="3">
    <source>
        <dbReference type="PROSITE-ProRule" id="PRU00339"/>
    </source>
</evidence>
<protein>
    <recommendedName>
        <fullName evidence="7">PEP-CTERM system TPR-repeat protein PrsT</fullName>
    </recommendedName>
</protein>
<keyword evidence="2 3" id="KW-0802">TPR repeat</keyword>
<dbReference type="Proteomes" id="UP000061468">
    <property type="component" value="Chromosome"/>
</dbReference>
<keyword evidence="1" id="KW-0677">Repeat</keyword>
<evidence type="ECO:0000256" key="1">
    <source>
        <dbReference type="ARBA" id="ARBA00022737"/>
    </source>
</evidence>
<dbReference type="SUPFAM" id="SSF48452">
    <property type="entry name" value="TPR-like"/>
    <property type="match status" value="2"/>
</dbReference>
<dbReference type="Pfam" id="PF13432">
    <property type="entry name" value="TPR_16"/>
    <property type="match status" value="2"/>
</dbReference>
<dbReference type="EMBL" id="CP013928">
    <property type="protein sequence ID" value="AMJ79299.1"/>
    <property type="molecule type" value="Genomic_DNA"/>
</dbReference>
<evidence type="ECO:0000256" key="2">
    <source>
        <dbReference type="ARBA" id="ARBA00022803"/>
    </source>
</evidence>
<dbReference type="InterPro" id="IPR019734">
    <property type="entry name" value="TPR_rpt"/>
</dbReference>
<dbReference type="PROSITE" id="PS51257">
    <property type="entry name" value="PROKAR_LIPOPROTEIN"/>
    <property type="match status" value="1"/>
</dbReference>
<evidence type="ECO:0000256" key="4">
    <source>
        <dbReference type="SAM" id="SignalP"/>
    </source>
</evidence>
<keyword evidence="4" id="KW-0732">Signal</keyword>
<feature type="repeat" description="TPR" evidence="3">
    <location>
        <begin position="57"/>
        <end position="90"/>
    </location>
</feature>
<dbReference type="PANTHER" id="PTHR44943:SF8">
    <property type="entry name" value="TPR REPEAT-CONTAINING PROTEIN MJ0263"/>
    <property type="match status" value="1"/>
</dbReference>
<reference evidence="5 6" key="1">
    <citation type="submission" date="2015-12" db="EMBL/GenBank/DDBJ databases">
        <title>Intraspecies pangenome expansion in the marine bacterium Alteromonas.</title>
        <authorList>
            <person name="Lopez-Perez M."/>
            <person name="Rodriguez-Valera F."/>
        </authorList>
    </citation>
    <scope>NUCLEOTIDE SEQUENCE [LARGE SCALE GENOMIC DNA]</scope>
    <source>
        <strain evidence="5 6">UM8</strain>
    </source>
</reference>
<sequence length="899" mass="102056">MSVKSIISILVATSLLISCSQEQASNEQIAREMVKEGNFEQSIVYLKLWITEQPDNTEARILLGEALKKQGNPEAALKEFYKAHELDGSFDEYGISLLELLAIKGAFEEILLLVEDAKSENLELARALKFYEAYSLYEIQQDYKANFLLATMSKAFDSPYYQISQALNYWAVEDYENTVRMATNALRIAPNMYLAREFRANALLKLNRYEDAIQDLAVLAESPVKSVKVDIQQAQALIQLGRYKEAVVLVNSSLKLFPNAVVTNRLKATLEFLDEKVSSAKQYSEKALSASRNSDAASLLIASASNLLLNNSELAFDQAKRLEGYIKTPAAAELSDIANRKVKNDVLSAFGENERAYIRGLVLDAMGLRMGVENISKKDIEIVQEITLEESRLLKGKLTEQKSTVADALDLLFEQDEKLKANQLLTNIKLLLKRKRYDEALSLSNEAIRKESSLLELQTHLVLLVLNDKFEEAVTFGSELLEHGDTSASTLISFTKASLRVGNTEEALNTLDQAIEYHPDSARVLNSLFDFPIEQVRSRLPVFERAYENNQHDVNYAFLLAKFYAAEKNAAEVIRLLIPHKPNVNKNFNEFWLLLTDSFMLAGEHQHALETAIFWMQLDLSNNIAFNKLLNLAELYQDYRAALGLIEVKIADKGASDFLRLLKSGYLLQLNQSDSALVELNHVSEEIKASSQWKGLMSRALYLNGKTEKALKLAKESYSERPSSWNTSTIIGVHISQNDTKEFERFTENHIIKYPNDIKTLEALFSYYYPSELKKALSVAQQVLLLSDDINWKNNTAWLLLELNRPKKALEYFDDLLSSPNHNHNDTAARIAIELGRAKEVLSQTQERVRQDANPFYQLTLAEIYRDLNMTSEANEVIQRIYPIESTDFIERYRRLVVN</sequence>
<evidence type="ECO:0000313" key="6">
    <source>
        <dbReference type="Proteomes" id="UP000061468"/>
    </source>
</evidence>
<dbReference type="AlphaFoldDB" id="A0AAC9ADV5"/>
<feature type="repeat" description="TPR" evidence="3">
    <location>
        <begin position="488"/>
        <end position="521"/>
    </location>
</feature>
<evidence type="ECO:0008006" key="7">
    <source>
        <dbReference type="Google" id="ProtNLM"/>
    </source>
</evidence>
<dbReference type="Gene3D" id="1.25.40.10">
    <property type="entry name" value="Tetratricopeptide repeat domain"/>
    <property type="match status" value="4"/>
</dbReference>
<accession>A0AAC9ADV5</accession>
<name>A0AAC9ADV5_9ALTE</name>
<dbReference type="InterPro" id="IPR011990">
    <property type="entry name" value="TPR-like_helical_dom_sf"/>
</dbReference>
<dbReference type="InterPro" id="IPR051685">
    <property type="entry name" value="Ycf3/AcsC/BcsC/TPR_MFPF"/>
</dbReference>
<proteinExistence type="predicted"/>
<feature type="chain" id="PRO_5042171291" description="PEP-CTERM system TPR-repeat protein PrsT" evidence="4">
    <location>
        <begin position="25"/>
        <end position="899"/>
    </location>
</feature>